<evidence type="ECO:0000313" key="3">
    <source>
        <dbReference type="EMBL" id="GGY71215.1"/>
    </source>
</evidence>
<dbReference type="InterPro" id="IPR001789">
    <property type="entry name" value="Sig_transdc_resp-reg_receiver"/>
</dbReference>
<keyword evidence="1" id="KW-0597">Phosphoprotein</keyword>
<dbReference type="PANTHER" id="PTHR43228">
    <property type="entry name" value="TWO-COMPONENT RESPONSE REGULATOR"/>
    <property type="match status" value="1"/>
</dbReference>
<sequence>MFTKPEINLITKTLQHRRDWIAKNLGNPDQQALKEQNQQTLSIIDNAISKLNSITPVDNTPTTAKPPKLTGAQRRNQLEPAQIRVLIVDDDEMIASLLQMLLHSTGVRYVDIASDGLKGISMLYDANPVYDLVLCDWHMPIKNGLDVHNAMRAAERYMETCFILVTAVTEAKLIRSAIEEGVDDYIVKPLEEQTTIKKLARHFPKLPVPENATMLGICATDIPSPEEGTDKS</sequence>
<accession>A0ABQ3B295</accession>
<comment type="caution">
    <text evidence="3">The sequence shown here is derived from an EMBL/GenBank/DDBJ whole genome shotgun (WGS) entry which is preliminary data.</text>
</comment>
<name>A0ABQ3B295_9GAMM</name>
<dbReference type="Proteomes" id="UP000619761">
    <property type="component" value="Unassembled WGS sequence"/>
</dbReference>
<dbReference type="PANTHER" id="PTHR43228:SF1">
    <property type="entry name" value="TWO-COMPONENT RESPONSE REGULATOR ARR22"/>
    <property type="match status" value="1"/>
</dbReference>
<protein>
    <recommendedName>
        <fullName evidence="2">Response regulatory domain-containing protein</fullName>
    </recommendedName>
</protein>
<evidence type="ECO:0000259" key="2">
    <source>
        <dbReference type="PROSITE" id="PS50110"/>
    </source>
</evidence>
<keyword evidence="4" id="KW-1185">Reference proteome</keyword>
<reference evidence="4" key="1">
    <citation type="journal article" date="2019" name="Int. J. Syst. Evol. Microbiol.">
        <title>The Global Catalogue of Microorganisms (GCM) 10K type strain sequencing project: providing services to taxonomists for standard genome sequencing and annotation.</title>
        <authorList>
            <consortium name="The Broad Institute Genomics Platform"/>
            <consortium name="The Broad Institute Genome Sequencing Center for Infectious Disease"/>
            <person name="Wu L."/>
            <person name="Ma J."/>
        </authorList>
    </citation>
    <scope>NUCLEOTIDE SEQUENCE [LARGE SCALE GENOMIC DNA]</scope>
    <source>
        <strain evidence="4">KCTC 32239</strain>
    </source>
</reference>
<proteinExistence type="predicted"/>
<dbReference type="InterPro" id="IPR011006">
    <property type="entry name" value="CheY-like_superfamily"/>
</dbReference>
<feature type="modified residue" description="4-aspartylphosphate" evidence="1">
    <location>
        <position position="136"/>
    </location>
</feature>
<dbReference type="RefSeq" id="WP_189417159.1">
    <property type="nucleotide sequence ID" value="NZ_BMYZ01000001.1"/>
</dbReference>
<dbReference type="SMART" id="SM00448">
    <property type="entry name" value="REC"/>
    <property type="match status" value="1"/>
</dbReference>
<dbReference type="Pfam" id="PF00072">
    <property type="entry name" value="Response_reg"/>
    <property type="match status" value="1"/>
</dbReference>
<gene>
    <name evidence="3" type="ORF">GCM10011613_14810</name>
</gene>
<dbReference type="InterPro" id="IPR052048">
    <property type="entry name" value="ST_Response_Regulator"/>
</dbReference>
<dbReference type="Gene3D" id="3.40.50.2300">
    <property type="match status" value="1"/>
</dbReference>
<dbReference type="SUPFAM" id="SSF52172">
    <property type="entry name" value="CheY-like"/>
    <property type="match status" value="1"/>
</dbReference>
<organism evidence="3 4">
    <name type="scientific">Cellvibrio zantedeschiae</name>
    <dbReference type="NCBI Taxonomy" id="1237077"/>
    <lineage>
        <taxon>Bacteria</taxon>
        <taxon>Pseudomonadati</taxon>
        <taxon>Pseudomonadota</taxon>
        <taxon>Gammaproteobacteria</taxon>
        <taxon>Cellvibrionales</taxon>
        <taxon>Cellvibrionaceae</taxon>
        <taxon>Cellvibrio</taxon>
    </lineage>
</organism>
<evidence type="ECO:0000313" key="4">
    <source>
        <dbReference type="Proteomes" id="UP000619761"/>
    </source>
</evidence>
<feature type="domain" description="Response regulatory" evidence="2">
    <location>
        <begin position="84"/>
        <end position="203"/>
    </location>
</feature>
<dbReference type="EMBL" id="BMYZ01000001">
    <property type="protein sequence ID" value="GGY71215.1"/>
    <property type="molecule type" value="Genomic_DNA"/>
</dbReference>
<dbReference type="PROSITE" id="PS50110">
    <property type="entry name" value="RESPONSE_REGULATORY"/>
    <property type="match status" value="1"/>
</dbReference>
<evidence type="ECO:0000256" key="1">
    <source>
        <dbReference type="PROSITE-ProRule" id="PRU00169"/>
    </source>
</evidence>